<dbReference type="Pfam" id="PF02775">
    <property type="entry name" value="TPP_enzyme_C"/>
    <property type="match status" value="1"/>
</dbReference>
<dbReference type="InterPro" id="IPR011766">
    <property type="entry name" value="TPP_enzyme_TPP-bd"/>
</dbReference>
<dbReference type="InterPro" id="IPR045229">
    <property type="entry name" value="TPP_enz"/>
</dbReference>
<protein>
    <submittedName>
        <fullName evidence="7">Thiamine pyrophosphate protein domain protein TPP-binding protein</fullName>
    </submittedName>
</protein>
<dbReference type="Gene3D" id="3.40.50.1220">
    <property type="entry name" value="TPP-binding domain"/>
    <property type="match status" value="1"/>
</dbReference>
<evidence type="ECO:0000256" key="3">
    <source>
        <dbReference type="RuleBase" id="RU362132"/>
    </source>
</evidence>
<keyword evidence="2 3" id="KW-0786">Thiamine pyrophosphate</keyword>
<dbReference type="Proteomes" id="UP000034798">
    <property type="component" value="Unassembled WGS sequence"/>
</dbReference>
<dbReference type="AlphaFoldDB" id="A0A0G0D8H6"/>
<name>A0A0G0D8H6_9BACT</name>
<dbReference type="SUPFAM" id="SSF52518">
    <property type="entry name" value="Thiamin diphosphate-binding fold (THDP-binding)"/>
    <property type="match status" value="2"/>
</dbReference>
<dbReference type="InterPro" id="IPR029061">
    <property type="entry name" value="THDP-binding"/>
</dbReference>
<comment type="caution">
    <text evidence="7">The sequence shown here is derived from an EMBL/GenBank/DDBJ whole genome shotgun (WGS) entry which is preliminary data.</text>
</comment>
<feature type="domain" description="Thiamine pyrophosphate enzyme central" evidence="4">
    <location>
        <begin position="189"/>
        <end position="322"/>
    </location>
</feature>
<dbReference type="InterPro" id="IPR000399">
    <property type="entry name" value="TPP-bd_CS"/>
</dbReference>
<feature type="domain" description="Thiamine pyrophosphate enzyme TPP-binding" evidence="5">
    <location>
        <begin position="390"/>
        <end position="535"/>
    </location>
</feature>
<dbReference type="CDD" id="cd07035">
    <property type="entry name" value="TPP_PYR_POX_like"/>
    <property type="match status" value="1"/>
</dbReference>
<dbReference type="PANTHER" id="PTHR18968:SF129">
    <property type="entry name" value="ACETOLACTATE SYNTHASE"/>
    <property type="match status" value="1"/>
</dbReference>
<dbReference type="GO" id="GO:0030976">
    <property type="term" value="F:thiamine pyrophosphate binding"/>
    <property type="evidence" value="ECO:0007669"/>
    <property type="project" value="InterPro"/>
</dbReference>
<dbReference type="InterPro" id="IPR029035">
    <property type="entry name" value="DHS-like_NAD/FAD-binding_dom"/>
</dbReference>
<sequence>MQKKNTAEVLVECLEANGVFHIFGVPGEENLVFLEAVRKSKISFITTRIEQGAVFMASTFGRMTGKVGVALSTLGPGATNLLTGVAYAQLGGFPLLVITGQKAIKNNKQGKFQIVDIVAMMKPITKFSKTITSGKNVSSLVAEAISLAEMERAGAVHLELPEDVASESCNADIKIVKKINYPISDEKIINQAILEIEKSKHPIIVLGRGANNKSISKELKLLIEKSGIPFISTQMGKGSFDENSKLYIGTTALSSGDYVHQALNHADTIILIGHDVVEKPPFILDKNSGKKIIHINYFSSVVPEVYVPTHEVIGDISKTLSAFTKKISAQGGSASGGNPAWDFNYFFKVRDVLKKDIAKFSQSSDFPLRPERIVSDINKIMPEDSILALDNGMYKLWVARNFITKNTNSILLDNALATMGAGLPSGIALKILHPDEKVLVVAGDGGMMMSIGELETAVRLKLDLVVLVMDDAGFGMIRWKQKNMNLSSFGLSFNNPDFIRLAESFGAVGHKVEKTEDLALLLKKAFNSKGVHIIACPINYDEANKVLGTVKNI</sequence>
<organism evidence="7 8">
    <name type="scientific">Candidatus Nomurabacteria bacterium GW2011_GWC2_35_8</name>
    <dbReference type="NCBI Taxonomy" id="1618752"/>
    <lineage>
        <taxon>Bacteria</taxon>
        <taxon>Candidatus Nomuraibacteriota</taxon>
    </lineage>
</organism>
<accession>A0A0G0D8H6</accession>
<evidence type="ECO:0000259" key="6">
    <source>
        <dbReference type="Pfam" id="PF02776"/>
    </source>
</evidence>
<dbReference type="GO" id="GO:0005948">
    <property type="term" value="C:acetolactate synthase complex"/>
    <property type="evidence" value="ECO:0007669"/>
    <property type="project" value="TreeGrafter"/>
</dbReference>
<dbReference type="FunFam" id="3.40.50.970:FF:000007">
    <property type="entry name" value="Acetolactate synthase"/>
    <property type="match status" value="1"/>
</dbReference>
<dbReference type="EMBL" id="LBQZ01000002">
    <property type="protein sequence ID" value="KKP89578.1"/>
    <property type="molecule type" value="Genomic_DNA"/>
</dbReference>
<dbReference type="GO" id="GO:0009097">
    <property type="term" value="P:isoleucine biosynthetic process"/>
    <property type="evidence" value="ECO:0007669"/>
    <property type="project" value="TreeGrafter"/>
</dbReference>
<dbReference type="InterPro" id="IPR012001">
    <property type="entry name" value="Thiamin_PyroP_enz_TPP-bd_dom"/>
</dbReference>
<dbReference type="SUPFAM" id="SSF52467">
    <property type="entry name" value="DHS-like NAD/FAD-binding domain"/>
    <property type="match status" value="1"/>
</dbReference>
<dbReference type="Gene3D" id="3.40.50.970">
    <property type="match status" value="2"/>
</dbReference>
<reference evidence="7 8" key="1">
    <citation type="journal article" date="2015" name="Nature">
        <title>rRNA introns, odd ribosomes, and small enigmatic genomes across a large radiation of phyla.</title>
        <authorList>
            <person name="Brown C.T."/>
            <person name="Hug L.A."/>
            <person name="Thomas B.C."/>
            <person name="Sharon I."/>
            <person name="Castelle C.J."/>
            <person name="Singh A."/>
            <person name="Wilkins M.J."/>
            <person name="Williams K.H."/>
            <person name="Banfield J.F."/>
        </authorList>
    </citation>
    <scope>NUCLEOTIDE SEQUENCE [LARGE SCALE GENOMIC DNA]</scope>
</reference>
<evidence type="ECO:0000313" key="7">
    <source>
        <dbReference type="EMBL" id="KKP89578.1"/>
    </source>
</evidence>
<evidence type="ECO:0000259" key="4">
    <source>
        <dbReference type="Pfam" id="PF00205"/>
    </source>
</evidence>
<comment type="similarity">
    <text evidence="1 3">Belongs to the TPP enzyme family.</text>
</comment>
<dbReference type="PATRIC" id="fig|1618752.3.peg.46"/>
<dbReference type="Pfam" id="PF02776">
    <property type="entry name" value="TPP_enzyme_N"/>
    <property type="match status" value="1"/>
</dbReference>
<gene>
    <name evidence="7" type="ORF">UR91_C0002G0006</name>
</gene>
<proteinExistence type="inferred from homology"/>
<evidence type="ECO:0000256" key="1">
    <source>
        <dbReference type="ARBA" id="ARBA00007812"/>
    </source>
</evidence>
<dbReference type="GO" id="GO:0000287">
    <property type="term" value="F:magnesium ion binding"/>
    <property type="evidence" value="ECO:0007669"/>
    <property type="project" value="InterPro"/>
</dbReference>
<dbReference type="GO" id="GO:0009099">
    <property type="term" value="P:L-valine biosynthetic process"/>
    <property type="evidence" value="ECO:0007669"/>
    <property type="project" value="TreeGrafter"/>
</dbReference>
<feature type="domain" description="Thiamine pyrophosphate enzyme N-terminal TPP-binding" evidence="6">
    <location>
        <begin position="5"/>
        <end position="120"/>
    </location>
</feature>
<dbReference type="GO" id="GO:0050660">
    <property type="term" value="F:flavin adenine dinucleotide binding"/>
    <property type="evidence" value="ECO:0007669"/>
    <property type="project" value="TreeGrafter"/>
</dbReference>
<dbReference type="PANTHER" id="PTHR18968">
    <property type="entry name" value="THIAMINE PYROPHOSPHATE ENZYMES"/>
    <property type="match status" value="1"/>
</dbReference>
<evidence type="ECO:0000256" key="2">
    <source>
        <dbReference type="ARBA" id="ARBA00023052"/>
    </source>
</evidence>
<dbReference type="NCBIfam" id="NF006187">
    <property type="entry name" value="PRK08322.1"/>
    <property type="match status" value="1"/>
</dbReference>
<dbReference type="PROSITE" id="PS00187">
    <property type="entry name" value="TPP_ENZYMES"/>
    <property type="match status" value="1"/>
</dbReference>
<evidence type="ECO:0000259" key="5">
    <source>
        <dbReference type="Pfam" id="PF02775"/>
    </source>
</evidence>
<dbReference type="InterPro" id="IPR012000">
    <property type="entry name" value="Thiamin_PyroP_enz_cen_dom"/>
</dbReference>
<dbReference type="GO" id="GO:0003984">
    <property type="term" value="F:acetolactate synthase activity"/>
    <property type="evidence" value="ECO:0007669"/>
    <property type="project" value="TreeGrafter"/>
</dbReference>
<evidence type="ECO:0000313" key="8">
    <source>
        <dbReference type="Proteomes" id="UP000034798"/>
    </source>
</evidence>
<dbReference type="Pfam" id="PF00205">
    <property type="entry name" value="TPP_enzyme_M"/>
    <property type="match status" value="1"/>
</dbReference>